<dbReference type="SUPFAM" id="SSF48208">
    <property type="entry name" value="Six-hairpin glycosidases"/>
    <property type="match status" value="1"/>
</dbReference>
<proteinExistence type="predicted"/>
<dbReference type="InterPro" id="IPR008928">
    <property type="entry name" value="6-hairpin_glycosidase_sf"/>
</dbReference>
<dbReference type="GO" id="GO:0005975">
    <property type="term" value="P:carbohydrate metabolic process"/>
    <property type="evidence" value="ECO:0007669"/>
    <property type="project" value="InterPro"/>
</dbReference>
<dbReference type="PANTHER" id="PTHR47791">
    <property type="entry name" value="MEIOTICALLY UP-REGULATED GENE 191 PROTEIN"/>
    <property type="match status" value="1"/>
</dbReference>
<name>A0A9W7EN79_9STRA</name>
<dbReference type="AlphaFoldDB" id="A0A9W7EN79"/>
<protein>
    <recommendedName>
        <fullName evidence="3">Mannan endo-1,6-alpha-mannosidase</fullName>
    </recommendedName>
</protein>
<dbReference type="EMBL" id="BRXX01000026">
    <property type="protein sequence ID" value="GMH83398.1"/>
    <property type="molecule type" value="Genomic_DNA"/>
</dbReference>
<sequence length="313" mass="34371">MEHPQLWTSAWWQDALALQASIEAIDDDDAKSSLCADVASRENAPWENTFETSSDDQLWWTLSWISCSPYSSEYLHRSKALHFHVLETWNSGYCGGGVLWDSSLTYKNAITNALLILSSCEIFKVTEERQYLQTAIKTWEWFAESGMINSDNLVVDGLTEDCNPTGDPFSYNSGILIHSLSSLYEITNDKVYLANATFVANAALERFQSFDAPGILADDCCKSVDDCDCNHDGISFHGILARSLAAFVKAGGDVDGNVASVLKFNAETAWDNRDADTNQIGIAWEGAILEDMDPNDACVAQTAGIQLLTAAGM</sequence>
<evidence type="ECO:0000313" key="1">
    <source>
        <dbReference type="EMBL" id="GMH83398.1"/>
    </source>
</evidence>
<gene>
    <name evidence="1" type="ORF">TrVE_jg1029</name>
</gene>
<keyword evidence="2" id="KW-1185">Reference proteome</keyword>
<organism evidence="1 2">
    <name type="scientific">Triparma verrucosa</name>
    <dbReference type="NCBI Taxonomy" id="1606542"/>
    <lineage>
        <taxon>Eukaryota</taxon>
        <taxon>Sar</taxon>
        <taxon>Stramenopiles</taxon>
        <taxon>Ochrophyta</taxon>
        <taxon>Bolidophyceae</taxon>
        <taxon>Parmales</taxon>
        <taxon>Triparmaceae</taxon>
        <taxon>Triparma</taxon>
    </lineage>
</organism>
<evidence type="ECO:0000313" key="2">
    <source>
        <dbReference type="Proteomes" id="UP001165160"/>
    </source>
</evidence>
<dbReference type="Pfam" id="PF03663">
    <property type="entry name" value="Glyco_hydro_76"/>
    <property type="match status" value="1"/>
</dbReference>
<dbReference type="PANTHER" id="PTHR47791:SF3">
    <property type="entry name" value="MEIOTICALLY UP-REGULATED GENE 191 PROTEIN"/>
    <property type="match status" value="1"/>
</dbReference>
<reference evidence="2" key="1">
    <citation type="journal article" date="2023" name="Commun. Biol.">
        <title>Genome analysis of Parmales, the sister group of diatoms, reveals the evolutionary specialization of diatoms from phago-mixotrophs to photoautotrophs.</title>
        <authorList>
            <person name="Ban H."/>
            <person name="Sato S."/>
            <person name="Yoshikawa S."/>
            <person name="Yamada K."/>
            <person name="Nakamura Y."/>
            <person name="Ichinomiya M."/>
            <person name="Sato N."/>
            <person name="Blanc-Mathieu R."/>
            <person name="Endo H."/>
            <person name="Kuwata A."/>
            <person name="Ogata H."/>
        </authorList>
    </citation>
    <scope>NUCLEOTIDE SEQUENCE [LARGE SCALE GENOMIC DNA]</scope>
    <source>
        <strain evidence="2">NIES 3699</strain>
    </source>
</reference>
<dbReference type="Gene3D" id="1.50.10.20">
    <property type="match status" value="1"/>
</dbReference>
<accession>A0A9W7EN79</accession>
<dbReference type="Proteomes" id="UP001165160">
    <property type="component" value="Unassembled WGS sequence"/>
</dbReference>
<dbReference type="InterPro" id="IPR005198">
    <property type="entry name" value="Glyco_hydro_76"/>
</dbReference>
<comment type="caution">
    <text evidence="1">The sequence shown here is derived from an EMBL/GenBank/DDBJ whole genome shotgun (WGS) entry which is preliminary data.</text>
</comment>
<evidence type="ECO:0008006" key="3">
    <source>
        <dbReference type="Google" id="ProtNLM"/>
    </source>
</evidence>
<dbReference type="InterPro" id="IPR053169">
    <property type="entry name" value="MUG_Protein"/>
</dbReference>